<keyword evidence="2" id="KW-0227">DNA damage</keyword>
<dbReference type="PROSITE" id="PS50173">
    <property type="entry name" value="UMUC"/>
    <property type="match status" value="1"/>
</dbReference>
<dbReference type="Gene3D" id="3.30.1490.100">
    <property type="entry name" value="DNA polymerase, Y-family, little finger domain"/>
    <property type="match status" value="1"/>
</dbReference>
<dbReference type="GO" id="GO:0003887">
    <property type="term" value="F:DNA-directed DNA polymerase activity"/>
    <property type="evidence" value="ECO:0007669"/>
    <property type="project" value="TreeGrafter"/>
</dbReference>
<dbReference type="GO" id="GO:0042276">
    <property type="term" value="P:error-prone translesion synthesis"/>
    <property type="evidence" value="ECO:0007669"/>
    <property type="project" value="TreeGrafter"/>
</dbReference>
<dbReference type="Pfam" id="PF13438">
    <property type="entry name" value="DUF4113"/>
    <property type="match status" value="1"/>
</dbReference>
<accession>A0A1W6TLS2</accession>
<evidence type="ECO:0000256" key="3">
    <source>
        <dbReference type="ARBA" id="ARBA00023199"/>
    </source>
</evidence>
<sequence>MRSEVYVLQVLIFEMSDLIYFLADADGFFASAERVYNPALRYRPLCVLSNGDSTIVAMSREAKALGIKKFSFYSDAVQHPRANEITFLSSNYELYNSVSNSMHSVISEFSDDNFVYSIDEQWICCRMNPDNALEYAAHIRREVWRRTRIPVSIGCATTLTLSKAASKIAKSNGMGVHFLSPSTRELQALESKDIWGVGTSTAKQLSFMGINDALKLSQLSVEEVRKSFSINLKRTVLELNGTRCYNWNTTMPDKQQIITSRTLGVRPCNLDDLHQVFCELIDIASAKARKQKSRIKTLSVTIRTTMNDPNYYSKKAMVSLEYPTNDVVVLTKAVKSLVSQIYKFGSEVSKVGVCLLDLKDAKQEQLDLFAPDSATDDKLMGVYDSLTRRYGKSALYLAASGSNKSAVKRELLTPKYRTRWTDIPLVRA</sequence>
<dbReference type="GO" id="GO:0005829">
    <property type="term" value="C:cytosol"/>
    <property type="evidence" value="ECO:0007669"/>
    <property type="project" value="TreeGrafter"/>
</dbReference>
<evidence type="ECO:0000313" key="7">
    <source>
        <dbReference type="EMBL" id="ARP21872.1"/>
    </source>
</evidence>
<dbReference type="InterPro" id="IPR017961">
    <property type="entry name" value="DNA_pol_Y-fam_little_finger"/>
</dbReference>
<dbReference type="InterPro" id="IPR025188">
    <property type="entry name" value="DUF4113"/>
</dbReference>
<proteinExistence type="inferred from homology"/>
<dbReference type="PANTHER" id="PTHR11076:SF34">
    <property type="entry name" value="PROTEIN UMUC"/>
    <property type="match status" value="1"/>
</dbReference>
<dbReference type="Gene3D" id="3.40.1170.60">
    <property type="match status" value="1"/>
</dbReference>
<dbReference type="SUPFAM" id="SSF100879">
    <property type="entry name" value="Lesion bypass DNA polymerase (Y-family), little finger domain"/>
    <property type="match status" value="1"/>
</dbReference>
<evidence type="ECO:0000256" key="1">
    <source>
        <dbReference type="ARBA" id="ARBA00010945"/>
    </source>
</evidence>
<dbReference type="GO" id="GO:0003684">
    <property type="term" value="F:damaged DNA binding"/>
    <property type="evidence" value="ECO:0007669"/>
    <property type="project" value="InterPro"/>
</dbReference>
<evidence type="ECO:0000256" key="5">
    <source>
        <dbReference type="ARBA" id="ARBA00023236"/>
    </source>
</evidence>
<dbReference type="SUPFAM" id="SSF56672">
    <property type="entry name" value="DNA/RNA polymerases"/>
    <property type="match status" value="1"/>
</dbReference>
<dbReference type="InterPro" id="IPR043128">
    <property type="entry name" value="Rev_trsase/Diguanyl_cyclase"/>
</dbReference>
<dbReference type="InterPro" id="IPR043502">
    <property type="entry name" value="DNA/RNA_pol_sf"/>
</dbReference>
<feature type="domain" description="UmuC" evidence="6">
    <location>
        <begin position="20"/>
        <end position="198"/>
    </location>
</feature>
<organism evidence="7">
    <name type="scientific">Vibrio alginolyticus</name>
    <dbReference type="NCBI Taxonomy" id="663"/>
    <lineage>
        <taxon>Bacteria</taxon>
        <taxon>Pseudomonadati</taxon>
        <taxon>Pseudomonadota</taxon>
        <taxon>Gammaproteobacteria</taxon>
        <taxon>Vibrionales</taxon>
        <taxon>Vibrionaceae</taxon>
        <taxon>Vibrio</taxon>
    </lineage>
</organism>
<dbReference type="GO" id="GO:0009432">
    <property type="term" value="P:SOS response"/>
    <property type="evidence" value="ECO:0007669"/>
    <property type="project" value="UniProtKB-KW"/>
</dbReference>
<dbReference type="InterPro" id="IPR050116">
    <property type="entry name" value="DNA_polymerase-Y"/>
</dbReference>
<dbReference type="EMBL" id="CP017904">
    <property type="protein sequence ID" value="ARP21872.1"/>
    <property type="molecule type" value="Genomic_DNA"/>
</dbReference>
<protein>
    <submittedName>
        <fullName evidence="7">XRE family transcriptional regulator</fullName>
    </submittedName>
</protein>
<geneLocation type="plasmid" evidence="7">
    <name>pL289</name>
</geneLocation>
<dbReference type="Pfam" id="PF00817">
    <property type="entry name" value="IMS"/>
    <property type="match status" value="1"/>
</dbReference>
<dbReference type="PANTHER" id="PTHR11076">
    <property type="entry name" value="DNA REPAIR POLYMERASE UMUC / TRANSFERASE FAMILY MEMBER"/>
    <property type="match status" value="1"/>
</dbReference>
<dbReference type="InterPro" id="IPR036775">
    <property type="entry name" value="DNA_pol_Y-fam_lit_finger_sf"/>
</dbReference>
<evidence type="ECO:0000256" key="4">
    <source>
        <dbReference type="ARBA" id="ARBA00023204"/>
    </source>
</evidence>
<keyword evidence="7" id="KW-0614">Plasmid</keyword>
<reference evidence="7" key="1">
    <citation type="submission" date="2016-10" db="EMBL/GenBank/DDBJ databases">
        <title>The High Quality Genome of Vibrio alginolyticus K01M1.</title>
        <authorList>
            <person name="Wendling C."/>
            <person name="Chibani C.M."/>
            <person name="Hertel R."/>
            <person name="Sproer C."/>
            <person name="Bunk B."/>
            <person name="Overmann J."/>
            <person name="Roth O."/>
            <person name="Liesegang H."/>
        </authorList>
    </citation>
    <scope>NUCLEOTIDE SEQUENCE</scope>
    <source>
        <strain evidence="7">K05K4</strain>
        <plasmid evidence="7">pL289</plasmid>
    </source>
</reference>
<dbReference type="Gene3D" id="3.30.70.270">
    <property type="match status" value="1"/>
</dbReference>
<dbReference type="Pfam" id="PF11799">
    <property type="entry name" value="IMS_C"/>
    <property type="match status" value="1"/>
</dbReference>
<keyword evidence="4" id="KW-0234">DNA repair</keyword>
<name>A0A1W6TLS2_VIBAL</name>
<dbReference type="GO" id="GO:0006281">
    <property type="term" value="P:DNA repair"/>
    <property type="evidence" value="ECO:0007669"/>
    <property type="project" value="UniProtKB-KW"/>
</dbReference>
<evidence type="ECO:0000259" key="6">
    <source>
        <dbReference type="PROSITE" id="PS50173"/>
    </source>
</evidence>
<evidence type="ECO:0000256" key="2">
    <source>
        <dbReference type="ARBA" id="ARBA00022763"/>
    </source>
</evidence>
<comment type="similarity">
    <text evidence="1">Belongs to the DNA polymerase type-Y family.</text>
</comment>
<dbReference type="CDD" id="cd01700">
    <property type="entry name" value="PolY_Pol_V_umuC"/>
    <property type="match status" value="1"/>
</dbReference>
<dbReference type="AlphaFoldDB" id="A0A1W6TLS2"/>
<keyword evidence="5" id="KW-0742">SOS response</keyword>
<dbReference type="InterPro" id="IPR001126">
    <property type="entry name" value="UmuC"/>
</dbReference>
<keyword evidence="3" id="KW-0741">SOS mutagenesis</keyword>
<gene>
    <name evidence="7" type="ORF">K05K4_51700</name>
</gene>